<reference evidence="2 3" key="1">
    <citation type="journal article" date="2011" name="Stand. Genomic Sci.">
        <title>Complete genome sequence of Desulfobulbus propionicus type strain (1pr3).</title>
        <authorList>
            <person name="Pagani I."/>
            <person name="Lapidus A."/>
            <person name="Nolan M."/>
            <person name="Lucas S."/>
            <person name="Hammon N."/>
            <person name="Deshpande S."/>
            <person name="Cheng J.F."/>
            <person name="Chertkov O."/>
            <person name="Davenport K."/>
            <person name="Tapia R."/>
            <person name="Han C."/>
            <person name="Goodwin L."/>
            <person name="Pitluck S."/>
            <person name="Liolios K."/>
            <person name="Mavromatis K."/>
            <person name="Ivanova N."/>
            <person name="Mikhailova N."/>
            <person name="Pati A."/>
            <person name="Chen A."/>
            <person name="Palaniappan K."/>
            <person name="Land M."/>
            <person name="Hauser L."/>
            <person name="Chang Y.J."/>
            <person name="Jeffries C.D."/>
            <person name="Detter J.C."/>
            <person name="Brambilla E."/>
            <person name="Kannan K.P."/>
            <person name="Djao O.D."/>
            <person name="Rohde M."/>
            <person name="Pukall R."/>
            <person name="Spring S."/>
            <person name="Goker M."/>
            <person name="Sikorski J."/>
            <person name="Woyke T."/>
            <person name="Bristow J."/>
            <person name="Eisen J.A."/>
            <person name="Markowitz V."/>
            <person name="Hugenholtz P."/>
            <person name="Kyrpides N.C."/>
            <person name="Klenk H.P."/>
        </authorList>
    </citation>
    <scope>NUCLEOTIDE SEQUENCE [LARGE SCALE GENOMIC DNA]</scope>
    <source>
        <strain evidence="3">ATCC 33891 / DSM 2032 / 1pr3</strain>
    </source>
</reference>
<protein>
    <recommendedName>
        <fullName evidence="4">Transporter</fullName>
    </recommendedName>
</protein>
<gene>
    <name evidence="2" type="ordered locus">Despr_0288</name>
</gene>
<dbReference type="InterPro" id="IPR025737">
    <property type="entry name" value="FApF"/>
</dbReference>
<evidence type="ECO:0000313" key="3">
    <source>
        <dbReference type="Proteomes" id="UP000006365"/>
    </source>
</evidence>
<keyword evidence="1" id="KW-0732">Signal</keyword>
<feature type="chain" id="PRO_5030825450" description="Transporter" evidence="1">
    <location>
        <begin position="24"/>
        <end position="307"/>
    </location>
</feature>
<dbReference type="Pfam" id="PF13557">
    <property type="entry name" value="Phenol_MetA_deg"/>
    <property type="match status" value="1"/>
</dbReference>
<keyword evidence="3" id="KW-1185">Reference proteome</keyword>
<evidence type="ECO:0008006" key="4">
    <source>
        <dbReference type="Google" id="ProtNLM"/>
    </source>
</evidence>
<evidence type="ECO:0000256" key="1">
    <source>
        <dbReference type="SAM" id="SignalP"/>
    </source>
</evidence>
<accession>A0A7U3YJC5</accession>
<organism evidence="2 3">
    <name type="scientific">Desulfobulbus propionicus (strain ATCC 33891 / DSM 2032 / VKM B-1956 / 1pr3)</name>
    <dbReference type="NCBI Taxonomy" id="577650"/>
    <lineage>
        <taxon>Bacteria</taxon>
        <taxon>Pseudomonadati</taxon>
        <taxon>Thermodesulfobacteriota</taxon>
        <taxon>Desulfobulbia</taxon>
        <taxon>Desulfobulbales</taxon>
        <taxon>Desulfobulbaceae</taxon>
        <taxon>Desulfobulbus</taxon>
    </lineage>
</organism>
<dbReference type="KEGG" id="dpr:Despr_0288"/>
<name>A0A7U3YJC5_DESPD</name>
<proteinExistence type="predicted"/>
<dbReference type="EMBL" id="CP002364">
    <property type="protein sequence ID" value="ADW16472.1"/>
    <property type="molecule type" value="Genomic_DNA"/>
</dbReference>
<dbReference type="AlphaFoldDB" id="A0A7U3YJC5"/>
<sequence>MLSNKQWVGTLAGCLALTLPLCASGWAWTSGSHYTYGVEGVLGATPPPPGWHYRMYNLWYTPDELKDNSGNTVPGNFELDVFASVQRIIHVTDVKILGADYFYDVIIPLVDQEFTSGSFSDSHSFTLGDITLEPFALAWRQPRWDASFALAVIVPTGHFEGDEPASPGLGYWSGMMTVGGTLYLDDQKTWSASVLTRTLINGEQEDTDITPGSEFVAEYGIGKEFQVNSSLMIRPGLTGASYWQFSDDSDEAGAAADQHKKAHALGAEVNVFYLPMLCQVNLRYLQEYGVDNGPEDARFVATLTKSW</sequence>
<evidence type="ECO:0000313" key="2">
    <source>
        <dbReference type="EMBL" id="ADW16472.1"/>
    </source>
</evidence>
<dbReference type="RefSeq" id="WP_015723020.1">
    <property type="nucleotide sequence ID" value="NC_014972.1"/>
</dbReference>
<dbReference type="Proteomes" id="UP000006365">
    <property type="component" value="Chromosome"/>
</dbReference>
<feature type="signal peptide" evidence="1">
    <location>
        <begin position="1"/>
        <end position="23"/>
    </location>
</feature>